<evidence type="ECO:0000313" key="9">
    <source>
        <dbReference type="Proteomes" id="UP000286641"/>
    </source>
</evidence>
<feature type="region of interest" description="Disordered" evidence="7">
    <location>
        <begin position="596"/>
        <end position="666"/>
    </location>
</feature>
<comment type="subcellular location">
    <subcellularLocation>
        <location evidence="1">Nucleus</location>
    </subcellularLocation>
</comment>
<evidence type="ECO:0000256" key="4">
    <source>
        <dbReference type="ARBA" id="ARBA00023015"/>
    </source>
</evidence>
<evidence type="ECO:0000256" key="1">
    <source>
        <dbReference type="ARBA" id="ARBA00004123"/>
    </source>
</evidence>
<dbReference type="InterPro" id="IPR031963">
    <property type="entry name" value="SAP130_C"/>
</dbReference>
<evidence type="ECO:0000256" key="3">
    <source>
        <dbReference type="ARBA" id="ARBA00022491"/>
    </source>
</evidence>
<organism evidence="9 10">
    <name type="scientific">Callorhinus ursinus</name>
    <name type="common">Northern fur seal</name>
    <dbReference type="NCBI Taxonomy" id="34884"/>
    <lineage>
        <taxon>Eukaryota</taxon>
        <taxon>Metazoa</taxon>
        <taxon>Chordata</taxon>
        <taxon>Craniata</taxon>
        <taxon>Vertebrata</taxon>
        <taxon>Euteleostomi</taxon>
        <taxon>Mammalia</taxon>
        <taxon>Eutheria</taxon>
        <taxon>Laurasiatheria</taxon>
        <taxon>Carnivora</taxon>
        <taxon>Caniformia</taxon>
        <taxon>Pinnipedia</taxon>
        <taxon>Otariidae</taxon>
        <taxon>Callorhinus</taxon>
    </lineage>
</organism>
<feature type="domain" description="Histone deacetylase complex subunit SAP130 C-terminal" evidence="8">
    <location>
        <begin position="608"/>
        <end position="1015"/>
    </location>
</feature>
<keyword evidence="5" id="KW-0804">Transcription</keyword>
<dbReference type="InterPro" id="IPR024137">
    <property type="entry name" value="His_deAcase_cplx_SAP130"/>
</dbReference>
<dbReference type="AlphaFoldDB" id="A0A3Q7N4N8"/>
<feature type="region of interest" description="Disordered" evidence="7">
    <location>
        <begin position="1"/>
        <end position="95"/>
    </location>
</feature>
<dbReference type="PANTHER" id="PTHR13497">
    <property type="entry name" value="HISTONE DEACETYLASE COMPLEX SUBUNIT SAP130"/>
    <property type="match status" value="1"/>
</dbReference>
<dbReference type="CTD" id="79595"/>
<dbReference type="GO" id="GO:0000122">
    <property type="term" value="P:negative regulation of transcription by RNA polymerase II"/>
    <property type="evidence" value="ECO:0007669"/>
    <property type="project" value="TreeGrafter"/>
</dbReference>
<keyword evidence="6" id="KW-0539">Nucleus</keyword>
<evidence type="ECO:0000256" key="6">
    <source>
        <dbReference type="ARBA" id="ARBA00023242"/>
    </source>
</evidence>
<sequence length="1032" mass="108875">MGPPRHPQPGEMEAGGAGGGRRLQVEMSSQQFPRLGTPSTGLSQAPSQIANSGSAGLINPAATVNDESSREAEVTAREHMGSSSSLQSREEKQEPVVVRPYPQVQMLSTHHAVASGTPVTVTAPPAHLTPAVPLSFSEGLMKGHPSNLHHIMTTNVQMSIIRSNAPGPPLHIGASHLPRGAAAAAVMSSSKVTTVLRPTSQLPNAATAQPAVQHIIHQPIQSRPPVTTSNTIPPAVVATVSATRAQSPVITTTAAHATDSALSRPTLSIQHPPSAAISIQRPAQSRDVTTRITLPSHPALGTPKQQLHTMAQKTIFSTGTPVAAATVAPILATNTIPSATTAGSVSHTQAPTSTIVTMTMPSHSSHATAVTTSNIPVAKVVPQQITHTSPRIQPDYPAERSSLIPISGHRASPNPVAMETRSDNRPSVPVQFQYFLPTYPPSAYPLAAHTYTPITSSVSTIRQYPVSAQAPNSAITAQTGVGVASTVHLNPMQLMTVDTSHARHIQGIQPAPISTQGIQPAPIGTPGIQPAPMGTQGIHSATPISTQGLQPAPMGTQQPQPEGKTSAVVLADGATIVANPISNPFSAAPAATTVVQTHSQSASTNAPAQGSSPRPSILRKKPATDGMAVRKTLIPPQPPEVASPRVESSMRSTSGSPRPAGAKPKSEIHVSMATPVTVSMETVSSQNNDQPTIAVPPTAQQPPPTIPTMIAAASPPSQPAVALSTIPGAVPVTPPVTTIAAAPPPSAAVAGSLSSVLGPPVPEIKVKEEVEPMDIMRPVSAVPPLATSTVSPSLALLANNLSMPTSDLPPGASPRKKPRKQQHVISTEEGDMMETNSTDDEKSTAKSLLVKAEKRKSPPKEYIGNDEEGVRYVPVRPRPPITLLRHYRNPWKAAYHHFQRYSDVRVKEEKKAMLQEIANQKGVSCRAQGWKVHLCAAQLLQLTNLEHDVYERLTNLQEGIIPKKKAATDDDLHRINELIQGNMQRCKLVMDQISEARDSMLKVLDHKDRVLKLLNKNGTVKKVSKLKRKEKV</sequence>
<keyword evidence="9" id="KW-1185">Reference proteome</keyword>
<dbReference type="Proteomes" id="UP000286641">
    <property type="component" value="Unplaced"/>
</dbReference>
<feature type="compositionally biased region" description="Polar residues" evidence="7">
    <location>
        <begin position="26"/>
        <end position="54"/>
    </location>
</feature>
<evidence type="ECO:0000313" key="10">
    <source>
        <dbReference type="RefSeq" id="XP_025713692.1"/>
    </source>
</evidence>
<proteinExistence type="inferred from homology"/>
<name>A0A3Q7N4N8_CALUR</name>
<evidence type="ECO:0000256" key="2">
    <source>
        <dbReference type="ARBA" id="ARBA00007859"/>
    </source>
</evidence>
<reference key="1">
    <citation type="submission" date="2019-01" db="UniProtKB">
        <authorList>
            <consortium name="RefSeq"/>
        </authorList>
    </citation>
    <scope>IDENTIFICATION</scope>
</reference>
<dbReference type="PANTHER" id="PTHR13497:SF3">
    <property type="entry name" value="HISTONE DEACETYLASE COMPLEX SUBUNIT SAP130"/>
    <property type="match status" value="1"/>
</dbReference>
<dbReference type="RefSeq" id="XP_025713692.1">
    <property type="nucleotide sequence ID" value="XM_025857907.1"/>
</dbReference>
<protein>
    <submittedName>
        <fullName evidence="10">Histone deacetylase complex subunit SAP130 isoform X8</fullName>
    </submittedName>
</protein>
<comment type="similarity">
    <text evidence="2">Belongs to the SAP130 family.</text>
</comment>
<feature type="region of interest" description="Disordered" evidence="7">
    <location>
        <begin position="801"/>
        <end position="863"/>
    </location>
</feature>
<reference evidence="10" key="2">
    <citation type="submission" date="2025-08" db="UniProtKB">
        <authorList>
            <consortium name="RefSeq"/>
        </authorList>
    </citation>
    <scope>IDENTIFICATION</scope>
    <source>
        <tissue evidence="10">Blood</tissue>
    </source>
</reference>
<feature type="region of interest" description="Disordered" evidence="7">
    <location>
        <begin position="405"/>
        <end position="424"/>
    </location>
</feature>
<evidence type="ECO:0000256" key="7">
    <source>
        <dbReference type="SAM" id="MobiDB-lite"/>
    </source>
</evidence>
<gene>
    <name evidence="10" type="primary">SAP130</name>
</gene>
<feature type="region of interest" description="Disordered" evidence="7">
    <location>
        <begin position="524"/>
        <end position="564"/>
    </location>
</feature>
<evidence type="ECO:0000256" key="5">
    <source>
        <dbReference type="ARBA" id="ARBA00023163"/>
    </source>
</evidence>
<evidence type="ECO:0000259" key="8">
    <source>
        <dbReference type="Pfam" id="PF16014"/>
    </source>
</evidence>
<accession>A0A3Q7N4N8</accession>
<keyword evidence="4" id="KW-0805">Transcription regulation</keyword>
<dbReference type="Pfam" id="PF16014">
    <property type="entry name" value="SAP130_C"/>
    <property type="match status" value="1"/>
</dbReference>
<keyword evidence="3" id="KW-0678">Repressor</keyword>
<feature type="compositionally biased region" description="Polar residues" evidence="7">
    <location>
        <begin position="596"/>
        <end position="614"/>
    </location>
</feature>
<dbReference type="GO" id="GO:0070822">
    <property type="term" value="C:Sin3-type complex"/>
    <property type="evidence" value="ECO:0007669"/>
    <property type="project" value="TreeGrafter"/>
</dbReference>
<feature type="compositionally biased region" description="Basic and acidic residues" evidence="7">
    <location>
        <begin position="67"/>
        <end position="80"/>
    </location>
</feature>
<feature type="compositionally biased region" description="Polar residues" evidence="7">
    <location>
        <begin position="537"/>
        <end position="560"/>
    </location>
</feature>